<dbReference type="EMBL" id="MLAK01000693">
    <property type="protein sequence ID" value="OHT07544.1"/>
    <property type="molecule type" value="Genomic_DNA"/>
</dbReference>
<proteinExistence type="predicted"/>
<dbReference type="SUPFAM" id="SSF69065">
    <property type="entry name" value="RNase III domain-like"/>
    <property type="match status" value="2"/>
</dbReference>
<dbReference type="PROSITE" id="PS50142">
    <property type="entry name" value="RNASE_3_2"/>
    <property type="match status" value="2"/>
</dbReference>
<evidence type="ECO:0000313" key="3">
    <source>
        <dbReference type="EMBL" id="OHT07544.1"/>
    </source>
</evidence>
<evidence type="ECO:0000256" key="1">
    <source>
        <dbReference type="ARBA" id="ARBA00022801"/>
    </source>
</evidence>
<keyword evidence="1" id="KW-0378">Hydrolase</keyword>
<evidence type="ECO:0000259" key="2">
    <source>
        <dbReference type="PROSITE" id="PS50142"/>
    </source>
</evidence>
<dbReference type="GO" id="GO:0004525">
    <property type="term" value="F:ribonuclease III activity"/>
    <property type="evidence" value="ECO:0007669"/>
    <property type="project" value="InterPro"/>
</dbReference>
<feature type="domain" description="RNase III" evidence="2">
    <location>
        <begin position="390"/>
        <end position="515"/>
    </location>
</feature>
<dbReference type="GO" id="GO:0006396">
    <property type="term" value="P:RNA processing"/>
    <property type="evidence" value="ECO:0007669"/>
    <property type="project" value="InterPro"/>
</dbReference>
<dbReference type="Pfam" id="PF14622">
    <property type="entry name" value="Ribonucleas_3_3"/>
    <property type="match status" value="1"/>
</dbReference>
<gene>
    <name evidence="3" type="ORF">TRFO_05176</name>
</gene>
<protein>
    <submittedName>
        <fullName evidence="3">RNase3 domain containing protein</fullName>
    </submittedName>
</protein>
<dbReference type="Gene3D" id="1.10.1520.10">
    <property type="entry name" value="Ribonuclease III domain"/>
    <property type="match status" value="2"/>
</dbReference>
<dbReference type="SMART" id="SM00535">
    <property type="entry name" value="RIBOc"/>
    <property type="match status" value="2"/>
</dbReference>
<dbReference type="InterPro" id="IPR000999">
    <property type="entry name" value="RNase_III_dom"/>
</dbReference>
<sequence>MLLRYFYKISLIPKIPQAHVASDLPYSFQGDFFLISQNLYQFIDFQLKGANSNRQLHFSKPLEVYLNEEQLNSLQTFYNLISVQFYYQFNKTDFDEHKIMIIPAVASKKENVMTKSDALTSTWKMIEDFSQSSQLSEIYMQRLKKFDRKNDGKLAHEYIFNNGEKIDKFIRFVTSIEMPIIEYINSTPPLNNDEIVKKDTICLSLALTLQEKYWNRIVWSELKNRYSNSGRKYKKYYSANFLTFNLHPTDMFSETKSISHIEFYKQKNDFEGINPELPLIELIPLRNQFNDKNQLFDEFSKYPNAYGDKHKRLLEILSNKRELIPELLKRMPSDFHFEYQKNKIPLEIMHFSYFPRIAGSLVSYFNQIIDYLKPLAPGYGNPEEITQQAAELIEEKMKYSFKNTLYLRNALTDSTYPFLQYQHFQSYQRLEYLGDCVLDVLTTYPIFNASPNAMEGQMTLLKHALVSNHTFAKVAIMIGLDQCVISLMRNNYTDKSKNTADIFESVFGAIFRDSSLQSCFRVFRYIVKKYKNVFLRAVNHLKYGKETIDYIINSHEDTFCKIFMKCPLNSDFPIDPETIENHIGMEINEKDLSLYQLALTHTSTNSELCYERLEFIGDIVVKFAIGTILYFSYPTSDESGLSISSGYYKSNDVLGRISLKMGLNKIVFVGPDMNEVVNISDDLIDDKSVFIHKLFGDVFESMTAAITISSGLVKGFNFVHENVLGSVENRPDNPTIDPISFVINSIRKYFHIQPQIFVWEYSHKFYSYLFLDGVQLKYIGKAKERSKAIYNLSLQIQNEMNNNPNFYQEITDKIEQLKNDLENVEYNLDFVLN</sequence>
<dbReference type="Pfam" id="PF00636">
    <property type="entry name" value="Ribonuclease_3"/>
    <property type="match status" value="1"/>
</dbReference>
<dbReference type="OrthoDB" id="416741at2759"/>
<name>A0A1J4K9G7_9EUKA</name>
<dbReference type="PANTHER" id="PTHR14950:SF37">
    <property type="entry name" value="ENDORIBONUCLEASE DICER"/>
    <property type="match status" value="1"/>
</dbReference>
<keyword evidence="4" id="KW-1185">Reference proteome</keyword>
<dbReference type="AlphaFoldDB" id="A0A1J4K9G7"/>
<dbReference type="Proteomes" id="UP000179807">
    <property type="component" value="Unassembled WGS sequence"/>
</dbReference>
<dbReference type="CDD" id="cd00593">
    <property type="entry name" value="RIBOc"/>
    <property type="match status" value="2"/>
</dbReference>
<dbReference type="VEuPathDB" id="TrichDB:TRFO_05176"/>
<dbReference type="InterPro" id="IPR036389">
    <property type="entry name" value="RNase_III_sf"/>
</dbReference>
<comment type="caution">
    <text evidence="3">The sequence shown here is derived from an EMBL/GenBank/DDBJ whole genome shotgun (WGS) entry which is preliminary data.</text>
</comment>
<feature type="domain" description="RNase III" evidence="2">
    <location>
        <begin position="576"/>
        <end position="711"/>
    </location>
</feature>
<accession>A0A1J4K9G7</accession>
<organism evidence="3 4">
    <name type="scientific">Tritrichomonas foetus</name>
    <dbReference type="NCBI Taxonomy" id="1144522"/>
    <lineage>
        <taxon>Eukaryota</taxon>
        <taxon>Metamonada</taxon>
        <taxon>Parabasalia</taxon>
        <taxon>Tritrichomonadida</taxon>
        <taxon>Tritrichomonadidae</taxon>
        <taxon>Tritrichomonas</taxon>
    </lineage>
</organism>
<evidence type="ECO:0000313" key="4">
    <source>
        <dbReference type="Proteomes" id="UP000179807"/>
    </source>
</evidence>
<dbReference type="GeneID" id="94827039"/>
<dbReference type="RefSeq" id="XP_068360680.1">
    <property type="nucleotide sequence ID" value="XM_068492335.1"/>
</dbReference>
<reference evidence="3" key="1">
    <citation type="submission" date="2016-10" db="EMBL/GenBank/DDBJ databases">
        <authorList>
            <person name="Benchimol M."/>
            <person name="Almeida L.G."/>
            <person name="Vasconcelos A.T."/>
            <person name="Perreira-Neves A."/>
            <person name="Rosa I.A."/>
            <person name="Tasca T."/>
            <person name="Bogo M.R."/>
            <person name="de Souza W."/>
        </authorList>
    </citation>
    <scope>NUCLEOTIDE SEQUENCE [LARGE SCALE GENOMIC DNA]</scope>
    <source>
        <strain evidence="3">K</strain>
    </source>
</reference>
<dbReference type="PANTHER" id="PTHR14950">
    <property type="entry name" value="DICER-RELATED"/>
    <property type="match status" value="1"/>
</dbReference>